<dbReference type="Pfam" id="PF03237">
    <property type="entry name" value="Terminase_6N"/>
    <property type="match status" value="1"/>
</dbReference>
<dbReference type="Proteomes" id="UP001065593">
    <property type="component" value="Unassembled WGS sequence"/>
</dbReference>
<dbReference type="Gene3D" id="3.30.420.280">
    <property type="match status" value="1"/>
</dbReference>
<dbReference type="RefSeq" id="WP_264988451.1">
    <property type="nucleotide sequence ID" value="NZ_BRZA01000002.1"/>
</dbReference>
<dbReference type="NCBIfam" id="TIGR01547">
    <property type="entry name" value="phage_term_2"/>
    <property type="match status" value="1"/>
</dbReference>
<gene>
    <name evidence="1" type="ORF">LYSBPC_18170</name>
</gene>
<reference evidence="1" key="1">
    <citation type="submission" date="2022-08" db="EMBL/GenBank/DDBJ databases">
        <title>Draft genome sequence of Lysinibacillus sp. strain KH24.</title>
        <authorList>
            <person name="Kanbe H."/>
            <person name="Itoh H."/>
        </authorList>
    </citation>
    <scope>NUCLEOTIDE SEQUENCE</scope>
    <source>
        <strain evidence="1">KH24</strain>
    </source>
</reference>
<dbReference type="InterPro" id="IPR027417">
    <property type="entry name" value="P-loop_NTPase"/>
</dbReference>
<dbReference type="InterPro" id="IPR006437">
    <property type="entry name" value="Phage_terminase_lsu"/>
</dbReference>
<evidence type="ECO:0000313" key="2">
    <source>
        <dbReference type="Proteomes" id="UP001065593"/>
    </source>
</evidence>
<dbReference type="Gene3D" id="3.40.50.300">
    <property type="entry name" value="P-loop containing nucleotide triphosphate hydrolases"/>
    <property type="match status" value="1"/>
</dbReference>
<name>A0ABQ5NJZ1_9BACI</name>
<comment type="caution">
    <text evidence="1">The sequence shown here is derived from an EMBL/GenBank/DDBJ whole genome shotgun (WGS) entry which is preliminary data.</text>
</comment>
<keyword evidence="2" id="KW-1185">Reference proteome</keyword>
<accession>A0ABQ5NJZ1</accession>
<organism evidence="1 2">
    <name type="scientific">Lysinibacillus piscis</name>
    <dbReference type="NCBI Taxonomy" id="2518931"/>
    <lineage>
        <taxon>Bacteria</taxon>
        <taxon>Bacillati</taxon>
        <taxon>Bacillota</taxon>
        <taxon>Bacilli</taxon>
        <taxon>Bacillales</taxon>
        <taxon>Bacillaceae</taxon>
        <taxon>Lysinibacillus</taxon>
    </lineage>
</organism>
<dbReference type="EMBL" id="BRZA01000002">
    <property type="protein sequence ID" value="GLC88690.1"/>
    <property type="molecule type" value="Genomic_DNA"/>
</dbReference>
<evidence type="ECO:0000313" key="1">
    <source>
        <dbReference type="EMBL" id="GLC88690.1"/>
    </source>
</evidence>
<proteinExistence type="predicted"/>
<protein>
    <submittedName>
        <fullName evidence="1">Phage terminase large subunit</fullName>
    </submittedName>
</protein>
<sequence length="432" mass="49825">MTMLKKIKAAIFKFSPFSLKQKKVLTWWHKDSPVKDKDGIIADGSIRSGKTVSMSLSFVMWAMESFDSQNFGLCGKTIGSFRRNVVFWLKLMLKARGYQVKDHRADNLLIISKGNKVNYFYIFGGKDERSQDLIQGITLAGVFFDEAALMPESFVNQATGRCSVNGSKYWFNCNPEGPYHWFKINWIDKVKEKNLIHLHFTMDDNLSLAESVKERYKRMYVGVFYKRYILGLWVLAEGIIYDMFDIDKHSVKTIERAYTKYYVSVDYGTQNPTTFGLWGLFNGVWYKVKEYHYDGRKTSKQKTDQEYVSDMKEFLGTIKPSAIIVDPSAASFIAALKQARYNVIQAKNEVLDGIRNLASALIEGKILYNDVCEETFREFSSYIWDPKAAERGEDKPIKQNDHQLDGDRYFVNTILVGQVKLKVNKKSVLGLR</sequence>